<evidence type="ECO:0000259" key="9">
    <source>
        <dbReference type="Pfam" id="PF02714"/>
    </source>
</evidence>
<feature type="compositionally biased region" description="Basic residues" evidence="7">
    <location>
        <begin position="266"/>
        <end position="275"/>
    </location>
</feature>
<dbReference type="AlphaFoldDB" id="A0A9W9AQ85"/>
<dbReference type="InterPro" id="IPR032880">
    <property type="entry name" value="CSC1/OSCA1-like_N"/>
</dbReference>
<feature type="domain" description="CSC1/OSCA1-like cytosolic" evidence="12">
    <location>
        <begin position="189"/>
        <end position="407"/>
    </location>
</feature>
<dbReference type="InterPro" id="IPR003864">
    <property type="entry name" value="CSC1/OSCA1-like_7TM"/>
</dbReference>
<keyword evidence="3" id="KW-0813">Transport</keyword>
<comment type="caution">
    <text evidence="13">The sequence shown here is derived from an EMBL/GenBank/DDBJ whole genome shotgun (WGS) entry which is preliminary data.</text>
</comment>
<evidence type="ECO:0000256" key="7">
    <source>
        <dbReference type="SAM" id="MobiDB-lite"/>
    </source>
</evidence>
<evidence type="ECO:0000259" key="10">
    <source>
        <dbReference type="Pfam" id="PF12621"/>
    </source>
</evidence>
<feature type="domain" description="CSC1/OSCA1-like 7TM region" evidence="9">
    <location>
        <begin position="422"/>
        <end position="693"/>
    </location>
</feature>
<reference evidence="13" key="1">
    <citation type="submission" date="2022-08" db="EMBL/GenBank/DDBJ databases">
        <title>A Global Phylogenomic Analysis of the Shiitake Genus Lentinula.</title>
        <authorList>
            <consortium name="DOE Joint Genome Institute"/>
            <person name="Sierra-Patev S."/>
            <person name="Min B."/>
            <person name="Naranjo-Ortiz M."/>
            <person name="Looney B."/>
            <person name="Konkel Z."/>
            <person name="Slot J.C."/>
            <person name="Sakamoto Y."/>
            <person name="Steenwyk J.L."/>
            <person name="Rokas A."/>
            <person name="Carro J."/>
            <person name="Camarero S."/>
            <person name="Ferreira P."/>
            <person name="Molpeceres G."/>
            <person name="Ruiz-Duenas F.J."/>
            <person name="Serrano A."/>
            <person name="Henrissat B."/>
            <person name="Drula E."/>
            <person name="Hughes K.W."/>
            <person name="Mata J.L."/>
            <person name="Ishikawa N.K."/>
            <person name="Vargas-Isla R."/>
            <person name="Ushijima S."/>
            <person name="Smith C.A."/>
            <person name="Ahrendt S."/>
            <person name="Andreopoulos W."/>
            <person name="He G."/>
            <person name="Labutti K."/>
            <person name="Lipzen A."/>
            <person name="Ng V."/>
            <person name="Riley R."/>
            <person name="Sandor L."/>
            <person name="Barry K."/>
            <person name="Martinez A.T."/>
            <person name="Xiao Y."/>
            <person name="Gibbons J.G."/>
            <person name="Terashima K."/>
            <person name="Grigoriev I.V."/>
            <person name="Hibbett D.S."/>
        </authorList>
    </citation>
    <scope>NUCLEOTIDE SEQUENCE</scope>
    <source>
        <strain evidence="13">JLM2183</strain>
    </source>
</reference>
<dbReference type="EMBL" id="JAOTPV010000003">
    <property type="protein sequence ID" value="KAJ4485800.1"/>
    <property type="molecule type" value="Genomic_DNA"/>
</dbReference>
<dbReference type="InterPro" id="IPR022257">
    <property type="entry name" value="PHM7_ext"/>
</dbReference>
<dbReference type="Pfam" id="PF13967">
    <property type="entry name" value="RSN1_TM"/>
    <property type="match status" value="1"/>
</dbReference>
<dbReference type="GO" id="GO:0005886">
    <property type="term" value="C:plasma membrane"/>
    <property type="evidence" value="ECO:0007669"/>
    <property type="project" value="TreeGrafter"/>
</dbReference>
<feature type="domain" description="CSC1/OSCA1-like N-terminal transmembrane" evidence="11">
    <location>
        <begin position="15"/>
        <end position="166"/>
    </location>
</feature>
<evidence type="ECO:0000313" key="14">
    <source>
        <dbReference type="Proteomes" id="UP001150266"/>
    </source>
</evidence>
<feature type="transmembrane region" description="Helical" evidence="8">
    <location>
        <begin position="98"/>
        <end position="120"/>
    </location>
</feature>
<dbReference type="Pfam" id="PF14703">
    <property type="entry name" value="PHM7_cyt"/>
    <property type="match status" value="1"/>
</dbReference>
<accession>A0A9W9AQ85</accession>
<dbReference type="InterPro" id="IPR027815">
    <property type="entry name" value="CSC1/OSCA1-like_cyt"/>
</dbReference>
<feature type="transmembrane region" description="Helical" evidence="8">
    <location>
        <begin position="707"/>
        <end position="727"/>
    </location>
</feature>
<feature type="transmembrane region" description="Helical" evidence="8">
    <location>
        <begin position="513"/>
        <end position="535"/>
    </location>
</feature>
<sequence length="946" mass="105400">MSQITPGNVATSTQSFFTALIANGALLLVEVGLFLLLKQKLERIYSPRTYLPPPDKRSQKLPPGPWKWLPALVNSRAEDIIDNNGLDAYMFLRYLKMLVWIFLAFTVLTFAVIVPVNFIGQDGATSNLERISWINVVDPKEQKRFTAHILVVYILTIFVIFLVRREMAYFILMRQRFLLSPTHSRLAQARTVLITSVPDTLSTESSLRQFASFVPGGVERIWLYRDTKELNKSFAAREKRCTMLEIAVSEVLRDAVKAWRKKEAKRKKKKAKSIPKPRAEDVEASPNTGEPASDDEELLEHEASFQLLDVLVPFTKRPKHRTGTFGVLGDKVDTIEWCKDEIARLNSTISSTRSLQKQDSKFLGSVFILCNLQIGAHILAQCVSYHQVLQMNDRFIETHPDDIVWHNLDDDALKTRSKVSLSWIATIGLILVWSFPVAAIGGLSNIYAVCRKAEWLDWICSAPAPLPSIIQGLLPPALLAALFAMMPIILRGLAWYEGLPRHSLISVSLYRRFFLFLLIHGFLIVTLSSGITKVLEEIIDNPTHTVQSLATQLPGASVFFLTYMITQGLAGAGSALAQLFPLVGYYFGKWFLGRTPRQAFDVTFLMPSADFGTLLPRLSLLATIGLAYSVLNPLINLLAFICYGCYYIAWKFLFLQVFDQPAARESGGGYFPMAASNLFVGLYIEQICLACLFFMKVSLAKSRYVALAQGILMLLLVAMTIWAHVLLNKSFAPLTQYLPMSLATKNLADRFGQDGELDLFSKDFVQNLRKRLGKLPDRDKSKFEAFTTKLRANFDSSNSTSVDEDLEANNDVIATTIGNNSAGSSATSAGSPDITVQVNHDNDLAVAQQSEISSSDLDNSEVIGTEIIEEAQDDGFSSSEDSLDKHAFDHPSTYVDQPCIWIPRDPLGLSTVFVDYLEAAGIRASDEGAMMDMRGSVEVTKPPPTQ</sequence>
<feature type="transmembrane region" description="Helical" evidence="8">
    <location>
        <begin position="637"/>
        <end position="658"/>
    </location>
</feature>
<proteinExistence type="inferred from homology"/>
<evidence type="ECO:0000256" key="2">
    <source>
        <dbReference type="ARBA" id="ARBA00007779"/>
    </source>
</evidence>
<evidence type="ECO:0000259" key="11">
    <source>
        <dbReference type="Pfam" id="PF13967"/>
    </source>
</evidence>
<dbReference type="PANTHER" id="PTHR13018:SF143">
    <property type="entry name" value="CSC1_OSCA1-LIKE 7TM REGION DOMAIN-CONTAINING PROTEIN"/>
    <property type="match status" value="1"/>
</dbReference>
<protein>
    <submittedName>
        <fullName evidence="13">DUF221 family protein</fullName>
    </submittedName>
</protein>
<evidence type="ECO:0000256" key="6">
    <source>
        <dbReference type="ARBA" id="ARBA00023136"/>
    </source>
</evidence>
<gene>
    <name evidence="13" type="ORF">J3R30DRAFT_1408188</name>
</gene>
<feature type="transmembrane region" description="Helical" evidence="8">
    <location>
        <begin position="670"/>
        <end position="695"/>
    </location>
</feature>
<evidence type="ECO:0000259" key="12">
    <source>
        <dbReference type="Pfam" id="PF14703"/>
    </source>
</evidence>
<dbReference type="Pfam" id="PF02714">
    <property type="entry name" value="RSN1_7TM"/>
    <property type="match status" value="1"/>
</dbReference>
<evidence type="ECO:0000256" key="8">
    <source>
        <dbReference type="SAM" id="Phobius"/>
    </source>
</evidence>
<evidence type="ECO:0000256" key="1">
    <source>
        <dbReference type="ARBA" id="ARBA00004141"/>
    </source>
</evidence>
<feature type="transmembrane region" description="Helical" evidence="8">
    <location>
        <begin position="145"/>
        <end position="163"/>
    </location>
</feature>
<evidence type="ECO:0000256" key="4">
    <source>
        <dbReference type="ARBA" id="ARBA00022692"/>
    </source>
</evidence>
<name>A0A9W9AQ85_9AGAR</name>
<evidence type="ECO:0000313" key="13">
    <source>
        <dbReference type="EMBL" id="KAJ4485800.1"/>
    </source>
</evidence>
<dbReference type="InterPro" id="IPR045122">
    <property type="entry name" value="Csc1-like"/>
</dbReference>
<feature type="transmembrane region" description="Helical" evidence="8">
    <location>
        <begin position="16"/>
        <end position="37"/>
    </location>
</feature>
<feature type="transmembrane region" description="Helical" evidence="8">
    <location>
        <begin position="469"/>
        <end position="493"/>
    </location>
</feature>
<dbReference type="GO" id="GO:0005227">
    <property type="term" value="F:calcium-activated cation channel activity"/>
    <property type="evidence" value="ECO:0007669"/>
    <property type="project" value="InterPro"/>
</dbReference>
<evidence type="ECO:0000256" key="5">
    <source>
        <dbReference type="ARBA" id="ARBA00022989"/>
    </source>
</evidence>
<feature type="domain" description="10TM putative phosphate transporter extracellular tail" evidence="10">
    <location>
        <begin position="873"/>
        <end position="944"/>
    </location>
</feature>
<dbReference type="OrthoDB" id="1076608at2759"/>
<dbReference type="Pfam" id="PF12621">
    <property type="entry name" value="PHM7_ext"/>
    <property type="match status" value="1"/>
</dbReference>
<keyword evidence="4 8" id="KW-0812">Transmembrane</keyword>
<feature type="transmembrane region" description="Helical" evidence="8">
    <location>
        <begin position="423"/>
        <end position="449"/>
    </location>
</feature>
<comment type="subcellular location">
    <subcellularLocation>
        <location evidence="1">Membrane</location>
        <topology evidence="1">Multi-pass membrane protein</topology>
    </subcellularLocation>
</comment>
<feature type="region of interest" description="Disordered" evidence="7">
    <location>
        <begin position="266"/>
        <end position="296"/>
    </location>
</feature>
<comment type="similarity">
    <text evidence="2">Belongs to the CSC1 (TC 1.A.17) family.</text>
</comment>
<evidence type="ECO:0000256" key="3">
    <source>
        <dbReference type="ARBA" id="ARBA00022448"/>
    </source>
</evidence>
<organism evidence="13 14">
    <name type="scientific">Lentinula aciculospora</name>
    <dbReference type="NCBI Taxonomy" id="153920"/>
    <lineage>
        <taxon>Eukaryota</taxon>
        <taxon>Fungi</taxon>
        <taxon>Dikarya</taxon>
        <taxon>Basidiomycota</taxon>
        <taxon>Agaricomycotina</taxon>
        <taxon>Agaricomycetes</taxon>
        <taxon>Agaricomycetidae</taxon>
        <taxon>Agaricales</taxon>
        <taxon>Marasmiineae</taxon>
        <taxon>Omphalotaceae</taxon>
        <taxon>Lentinula</taxon>
    </lineage>
</organism>
<dbReference type="PANTHER" id="PTHR13018">
    <property type="entry name" value="PROBABLE MEMBRANE PROTEIN DUF221-RELATED"/>
    <property type="match status" value="1"/>
</dbReference>
<dbReference type="Proteomes" id="UP001150266">
    <property type="component" value="Unassembled WGS sequence"/>
</dbReference>
<feature type="transmembrane region" description="Helical" evidence="8">
    <location>
        <begin position="555"/>
        <end position="588"/>
    </location>
</feature>
<keyword evidence="5 8" id="KW-1133">Transmembrane helix</keyword>
<keyword evidence="14" id="KW-1185">Reference proteome</keyword>
<keyword evidence="6 8" id="KW-0472">Membrane</keyword>